<evidence type="ECO:0000256" key="8">
    <source>
        <dbReference type="PIRNR" id="PIRNR000077"/>
    </source>
</evidence>
<feature type="active site" description="Nucleophile" evidence="9">
    <location>
        <position position="34"/>
    </location>
</feature>
<dbReference type="eggNOG" id="COG3118">
    <property type="taxonomic scope" value="Bacteria"/>
</dbReference>
<dbReference type="InterPro" id="IPR005746">
    <property type="entry name" value="Thioredoxin"/>
</dbReference>
<dbReference type="GO" id="GO:0015035">
    <property type="term" value="F:protein-disulfide reductase activity"/>
    <property type="evidence" value="ECO:0007669"/>
    <property type="project" value="UniProtKB-UniRule"/>
</dbReference>
<evidence type="ECO:0000256" key="7">
    <source>
        <dbReference type="NCBIfam" id="TIGR01068"/>
    </source>
</evidence>
<dbReference type="PIRSF" id="PIRSF000077">
    <property type="entry name" value="Thioredoxin"/>
    <property type="match status" value="1"/>
</dbReference>
<dbReference type="GO" id="GO:0005829">
    <property type="term" value="C:cytosol"/>
    <property type="evidence" value="ECO:0007669"/>
    <property type="project" value="TreeGrafter"/>
</dbReference>
<evidence type="ECO:0000256" key="10">
    <source>
        <dbReference type="PIRSR" id="PIRSR000077-4"/>
    </source>
</evidence>
<dbReference type="SUPFAM" id="SSF52833">
    <property type="entry name" value="Thioredoxin-like"/>
    <property type="match status" value="1"/>
</dbReference>
<dbReference type="GO" id="GO:0045454">
    <property type="term" value="P:cell redox homeostasis"/>
    <property type="evidence" value="ECO:0007669"/>
    <property type="project" value="TreeGrafter"/>
</dbReference>
<feature type="disulfide bond" description="Redox-active" evidence="10">
    <location>
        <begin position="31"/>
        <end position="34"/>
    </location>
</feature>
<dbReference type="FunFam" id="3.40.30.10:FF:000001">
    <property type="entry name" value="Thioredoxin"/>
    <property type="match status" value="1"/>
</dbReference>
<evidence type="ECO:0000259" key="11">
    <source>
        <dbReference type="PROSITE" id="PS51352"/>
    </source>
</evidence>
<dbReference type="PANTHER" id="PTHR45663">
    <property type="entry name" value="GEO12009P1"/>
    <property type="match status" value="1"/>
</dbReference>
<dbReference type="PROSITE" id="PS51352">
    <property type="entry name" value="THIOREDOXIN_2"/>
    <property type="match status" value="1"/>
</dbReference>
<dbReference type="Proteomes" id="UP000029669">
    <property type="component" value="Chromosome"/>
</dbReference>
<dbReference type="KEGG" id="tki:TKV_c10960"/>
<dbReference type="InterPro" id="IPR036249">
    <property type="entry name" value="Thioredoxin-like_sf"/>
</dbReference>
<evidence type="ECO:0000313" key="12">
    <source>
        <dbReference type="EMBL" id="AIS52270.1"/>
    </source>
</evidence>
<dbReference type="InterPro" id="IPR013766">
    <property type="entry name" value="Thioredoxin_domain"/>
</dbReference>
<dbReference type="RefSeq" id="WP_049685048.1">
    <property type="nucleotide sequence ID" value="NZ_CP009170.1"/>
</dbReference>
<evidence type="ECO:0000256" key="1">
    <source>
        <dbReference type="ARBA" id="ARBA00008987"/>
    </source>
</evidence>
<keyword evidence="4" id="KW-0249">Electron transport</keyword>
<protein>
    <recommendedName>
        <fullName evidence="2 7">Thioredoxin</fullName>
    </recommendedName>
</protein>
<dbReference type="Gene3D" id="3.40.30.10">
    <property type="entry name" value="Glutaredoxin"/>
    <property type="match status" value="1"/>
</dbReference>
<evidence type="ECO:0000256" key="2">
    <source>
        <dbReference type="ARBA" id="ARBA00020570"/>
    </source>
</evidence>
<comment type="similarity">
    <text evidence="1 8">Belongs to the thioredoxin family.</text>
</comment>
<evidence type="ECO:0000256" key="4">
    <source>
        <dbReference type="ARBA" id="ARBA00022982"/>
    </source>
</evidence>
<dbReference type="CDD" id="cd02947">
    <property type="entry name" value="TRX_family"/>
    <property type="match status" value="1"/>
</dbReference>
<dbReference type="AlphaFoldDB" id="A0A097AR25"/>
<dbReference type="HOGENOM" id="CLU_090389_10_2_9"/>
<reference evidence="13" key="1">
    <citation type="journal article" date="2015" name="Genome Announc.">
        <title>Whole-Genome Sequences of 80 Environmental and Clinical Isolates of Burkholderia pseudomallei.</title>
        <authorList>
            <person name="Johnson S.L."/>
            <person name="Baker A.L."/>
            <person name="Chain P.S."/>
            <person name="Currie B.J."/>
            <person name="Daligault H.E."/>
            <person name="Davenport K.W."/>
            <person name="Davis C.B."/>
            <person name="Inglis T.J."/>
            <person name="Kaestli M."/>
            <person name="Koren S."/>
            <person name="Mayo M."/>
            <person name="Merritt A.J."/>
            <person name="Price E.P."/>
            <person name="Sarovich D.S."/>
            <person name="Warner J."/>
            <person name="Rosovitz M.J."/>
        </authorList>
    </citation>
    <scope>NUCLEOTIDE SEQUENCE [LARGE SCALE GENOMIC DNA]</scope>
    <source>
        <strain evidence="13">DSM 2030</strain>
    </source>
</reference>
<evidence type="ECO:0000256" key="6">
    <source>
        <dbReference type="ARBA" id="ARBA00023284"/>
    </source>
</evidence>
<feature type="site" description="Deprotonates C-terminal active site Cys" evidence="9">
    <location>
        <position position="25"/>
    </location>
</feature>
<keyword evidence="6 10" id="KW-0676">Redox-active center</keyword>
<feature type="site" description="Contributes to redox potential value" evidence="9">
    <location>
        <position position="33"/>
    </location>
</feature>
<evidence type="ECO:0000313" key="13">
    <source>
        <dbReference type="Proteomes" id="UP000029669"/>
    </source>
</evidence>
<name>A0A097AR25_THEKI</name>
<dbReference type="OrthoDB" id="9790390at2"/>
<dbReference type="PRINTS" id="PR00421">
    <property type="entry name" value="THIOREDOXIN"/>
</dbReference>
<dbReference type="EMBL" id="CP009170">
    <property type="protein sequence ID" value="AIS52270.1"/>
    <property type="molecule type" value="Genomic_DNA"/>
</dbReference>
<evidence type="ECO:0000256" key="9">
    <source>
        <dbReference type="PIRSR" id="PIRSR000077-1"/>
    </source>
</evidence>
<evidence type="ECO:0000256" key="3">
    <source>
        <dbReference type="ARBA" id="ARBA00022448"/>
    </source>
</evidence>
<keyword evidence="13" id="KW-1185">Reference proteome</keyword>
<dbReference type="NCBIfam" id="TIGR01068">
    <property type="entry name" value="thioredoxin"/>
    <property type="match status" value="1"/>
</dbReference>
<feature type="active site" description="Nucleophile" evidence="9">
    <location>
        <position position="31"/>
    </location>
</feature>
<keyword evidence="5 10" id="KW-1015">Disulfide bond</keyword>
<gene>
    <name evidence="12" type="primary">trxA1</name>
    <name evidence="12" type="ORF">TKV_c10960</name>
</gene>
<dbReference type="STRING" id="2325.TKV_c10960"/>
<evidence type="ECO:0000256" key="5">
    <source>
        <dbReference type="ARBA" id="ARBA00023157"/>
    </source>
</evidence>
<accession>A0A097AR25</accession>
<feature type="domain" description="Thioredoxin" evidence="11">
    <location>
        <begin position="1"/>
        <end position="107"/>
    </location>
</feature>
<proteinExistence type="inferred from homology"/>
<dbReference type="PANTHER" id="PTHR45663:SF11">
    <property type="entry name" value="GEO12009P1"/>
    <property type="match status" value="1"/>
</dbReference>
<dbReference type="Pfam" id="PF00085">
    <property type="entry name" value="Thioredoxin"/>
    <property type="match status" value="1"/>
</dbReference>
<organism evidence="12 13">
    <name type="scientific">Thermoanaerobacter kivui</name>
    <name type="common">Acetogenium kivui</name>
    <dbReference type="NCBI Taxonomy" id="2325"/>
    <lineage>
        <taxon>Bacteria</taxon>
        <taxon>Bacillati</taxon>
        <taxon>Bacillota</taxon>
        <taxon>Clostridia</taxon>
        <taxon>Thermoanaerobacterales</taxon>
        <taxon>Thermoanaerobacteraceae</taxon>
        <taxon>Thermoanaerobacter</taxon>
    </lineage>
</organism>
<sequence length="107" mass="12394">MKTVNVTDETFTEEVYNSDKPVLVDFWAKWCRPCLMMAPVLEEFAEEYADKIKVAKLDVDENPVIASKYRIMSIPTMGVFVEGKMVDKVIGFMPKEHLVEKLLKYLK</sequence>
<keyword evidence="3" id="KW-0813">Transport</keyword>
<feature type="site" description="Contributes to redox potential value" evidence="9">
    <location>
        <position position="32"/>
    </location>
</feature>